<keyword evidence="15" id="KW-1185">Reference proteome</keyword>
<dbReference type="EMBL" id="MK033567">
    <property type="protein sequence ID" value="QBH66171.1"/>
    <property type="molecule type" value="Genomic_DNA"/>
</dbReference>
<dbReference type="RefSeq" id="NP_663241.1">
    <property type="nucleotide sequence ID" value="NC_004062.1"/>
</dbReference>
<evidence type="ECO:0000313" key="4">
    <source>
        <dbReference type="EMBL" id="QBH66041.1"/>
    </source>
</evidence>
<dbReference type="EMBL" id="AF499596">
    <property type="protein sequence ID" value="AAM70274.1"/>
    <property type="molecule type" value="Genomic_DNA"/>
</dbReference>
<dbReference type="EMBL" id="MK033574">
    <property type="protein sequence ID" value="QBH67080.1"/>
    <property type="molecule type" value="Genomic_DNA"/>
</dbReference>
<dbReference type="EMBL" id="KU666536">
    <property type="protein sequence ID" value="ANY57465.1"/>
    <property type="molecule type" value="Genomic_DNA"/>
</dbReference>
<dbReference type="Proteomes" id="UP000202706">
    <property type="component" value="Segment"/>
</dbReference>
<dbReference type="KEGG" id="vg:949286"/>
<dbReference type="EMBL" id="MK033570">
    <property type="protein sequence ID" value="QBH66561.1"/>
    <property type="molecule type" value="Genomic_DNA"/>
</dbReference>
<name>Q8JRY3_9BBAC</name>
<evidence type="ECO:0000313" key="8">
    <source>
        <dbReference type="EMBL" id="QBH66561.1"/>
    </source>
</evidence>
<dbReference type="EMBL" id="MK033565">
    <property type="protein sequence ID" value="QBH65911.1"/>
    <property type="molecule type" value="Genomic_DNA"/>
</dbReference>
<protein>
    <submittedName>
        <fullName evidence="1">Uncharacterized protein</fullName>
    </submittedName>
</protein>
<proteinExistence type="predicted"/>
<dbReference type="EMBL" id="MK033569">
    <property type="protein sequence ID" value="QBH66431.1"/>
    <property type="molecule type" value="Genomic_DNA"/>
</dbReference>
<evidence type="ECO:0000313" key="11">
    <source>
        <dbReference type="EMBL" id="QBH66951.1"/>
    </source>
</evidence>
<reference evidence="1" key="2">
    <citation type="submission" date="2002-04" db="EMBL/GenBank/DDBJ databases">
        <title>The complete sequence of the potato tuber moth, Phthorimaea operculella, granulovirus.</title>
        <authorList>
            <person name="Croizier L."/>
            <person name="Taha A."/>
            <person name="Croizier G."/>
            <person name="Lopez Ferber M."/>
        </authorList>
    </citation>
    <scope>NUCLEOTIDE SEQUENCE</scope>
</reference>
<reference evidence="15" key="1">
    <citation type="journal article" date="2000" name="Virus Genes">
        <title>Comparative analysis of the granulin regions of the Phthorimaea operculella and Spodoptera littoralis granuloviruses.</title>
        <authorList>
            <person name="Taha A."/>
            <person name="Nour-El-Din A."/>
            <person name="Croizier L."/>
            <person name="Ferber M.L."/>
            <person name="Croizier G."/>
        </authorList>
    </citation>
    <scope>NUCLEOTIDE SEQUENCE [LARGE SCALE GENOMIC DNA]</scope>
</reference>
<dbReference type="InterPro" id="IPR009477">
    <property type="entry name" value="Baculo_Ac102"/>
</dbReference>
<dbReference type="EMBL" id="MK033572">
    <property type="protein sequence ID" value="QBH66821.1"/>
    <property type="molecule type" value="Genomic_DNA"/>
</dbReference>
<organism evidence="1 15">
    <name type="scientific">Phthorimaea operculella granulovirus</name>
    <dbReference type="NCBI Taxonomy" id="192584"/>
    <lineage>
        <taxon>Viruses</taxon>
        <taxon>Viruses incertae sedis</taxon>
        <taxon>Naldaviricetes</taxon>
        <taxon>Lefavirales</taxon>
        <taxon>Baculoviridae</taxon>
        <taxon>Betabaculovirus</taxon>
        <taxon>Betabaculovirus phoperculellae</taxon>
    </lineage>
</organism>
<evidence type="ECO:0000313" key="12">
    <source>
        <dbReference type="EMBL" id="QBH67080.1"/>
    </source>
</evidence>
<dbReference type="EMBL" id="MK033576">
    <property type="protein sequence ID" value="QBH67340.1"/>
    <property type="molecule type" value="Genomic_DNA"/>
</dbReference>
<evidence type="ECO:0000313" key="6">
    <source>
        <dbReference type="EMBL" id="QBH66301.1"/>
    </source>
</evidence>
<evidence type="ECO:0000313" key="10">
    <source>
        <dbReference type="EMBL" id="QBH66821.1"/>
    </source>
</evidence>
<evidence type="ECO:0000313" key="2">
    <source>
        <dbReference type="EMBL" id="ANY57465.1"/>
    </source>
</evidence>
<sequence>MEDTLFNSKPQEQKVEDNTEFIASLIAHKDAVTIMDDKSLGKQNVLKRLTPKMTGITQLLSKYESINDENEKISFTSAEEANDFLAVLDNLVEARLRLKPEDFETMEL</sequence>
<reference evidence="2" key="3">
    <citation type="journal article" date="2016" name="Arch. Virol.">
        <title>The comparative analysis of complete genome sequences from two South African betabaculoviruses: Phthorimaea operculella granulovirus and Plutella xylostella granulovirus.</title>
        <authorList>
            <person name="Jukes M.D."/>
            <person name="Motsoeneng B.M."/>
            <person name="Knox C.M."/>
            <person name="Hill M.P."/>
            <person name="Moore S.D."/>
        </authorList>
    </citation>
    <scope>NUCLEOTIDE SEQUENCE</scope>
    <source>
        <strain evidence="2">SA</strain>
    </source>
</reference>
<dbReference type="EMBL" id="MK033575">
    <property type="protein sequence ID" value="QBH67210.1"/>
    <property type="molecule type" value="Genomic_DNA"/>
</dbReference>
<dbReference type="GeneID" id="949286"/>
<dbReference type="EMBL" id="MK033571">
    <property type="protein sequence ID" value="QBH66691.1"/>
    <property type="molecule type" value="Genomic_DNA"/>
</dbReference>
<evidence type="ECO:0000313" key="1">
    <source>
        <dbReference type="EMBL" id="AAM70274.1"/>
    </source>
</evidence>
<evidence type="ECO:0000313" key="3">
    <source>
        <dbReference type="EMBL" id="QBH65911.1"/>
    </source>
</evidence>
<evidence type="ECO:0000313" key="7">
    <source>
        <dbReference type="EMBL" id="QBH66431.1"/>
    </source>
</evidence>
<evidence type="ECO:0000313" key="13">
    <source>
        <dbReference type="EMBL" id="QBH67210.1"/>
    </source>
</evidence>
<evidence type="ECO:0000313" key="9">
    <source>
        <dbReference type="EMBL" id="QBH66691.1"/>
    </source>
</evidence>
<dbReference type="EMBL" id="MK033566">
    <property type="protein sequence ID" value="QBH66041.1"/>
    <property type="molecule type" value="Genomic_DNA"/>
</dbReference>
<gene>
    <name evidence="1" type="primary">PhopGV076</name>
    <name evidence="2" type="ORF">PhopGVgp076</name>
</gene>
<reference evidence="3" key="4">
    <citation type="journal article" date="2019" name="J. Gen. Virol.">
        <title>Elucidating the genetic diversity of Phthorimaea operculella granulovirus (PhopGV).</title>
        <authorList>
            <person name="Larem A."/>
            <person name="Ben-Tiba S."/>
            <person name="Wennmann J.T."/>
            <person name="Gueli Alletti G."/>
            <person name="Jehle J.A."/>
        </authorList>
    </citation>
    <scope>NUCLEOTIDE SEQUENCE</scope>
    <source>
        <strain evidence="3">PhopGV-CR3.1</strain>
        <strain evidence="4">PhopGV-CR5.1</strain>
        <strain evidence="5">PhopGV-GR1.1</strain>
        <strain evidence="6">PhopGV-GR1.2</strain>
        <strain evidence="7">PhopGV-GR2.1</strain>
        <strain evidence="8">PhopGV-IT1.1</strain>
        <strain evidence="9">PhopGV-LS1.1</strain>
        <strain evidence="10">PhopGV-LS1.2</strain>
        <strain evidence="11">PhopGV-LS2.1</strain>
        <strain evidence="12">PhopGV-LS3.1</strain>
        <strain evidence="13">PhopGV-R</strain>
        <strain evidence="14">PhopGV-Ym.1</strain>
    </source>
</reference>
<dbReference type="Pfam" id="PF06497">
    <property type="entry name" value="Baculo_Ac102"/>
    <property type="match status" value="1"/>
</dbReference>
<dbReference type="EMBL" id="MK033568">
    <property type="protein sequence ID" value="QBH66301.1"/>
    <property type="molecule type" value="Genomic_DNA"/>
</dbReference>
<evidence type="ECO:0000313" key="15">
    <source>
        <dbReference type="Proteomes" id="UP000202706"/>
    </source>
</evidence>
<evidence type="ECO:0000313" key="14">
    <source>
        <dbReference type="EMBL" id="QBH67340.1"/>
    </source>
</evidence>
<dbReference type="EMBL" id="MK033573">
    <property type="protein sequence ID" value="QBH66951.1"/>
    <property type="molecule type" value="Genomic_DNA"/>
</dbReference>
<accession>Q8JRY3</accession>
<evidence type="ECO:0000313" key="5">
    <source>
        <dbReference type="EMBL" id="QBH66171.1"/>
    </source>
</evidence>